<feature type="transmembrane region" description="Helical" evidence="1">
    <location>
        <begin position="103"/>
        <end position="126"/>
    </location>
</feature>
<gene>
    <name evidence="2" type="ORF">IAC53_00395</name>
</gene>
<name>A0A9D1IFF3_9FIRM</name>
<proteinExistence type="predicted"/>
<keyword evidence="1" id="KW-0472">Membrane</keyword>
<feature type="transmembrane region" description="Helical" evidence="1">
    <location>
        <begin position="73"/>
        <end position="91"/>
    </location>
</feature>
<keyword evidence="1" id="KW-0812">Transmembrane</keyword>
<feature type="transmembrane region" description="Helical" evidence="1">
    <location>
        <begin position="43"/>
        <end position="67"/>
    </location>
</feature>
<dbReference type="PIRSF" id="PIRSF031501">
    <property type="entry name" value="QueT"/>
    <property type="match status" value="1"/>
</dbReference>
<protein>
    <submittedName>
        <fullName evidence="2">QueT transporter family protein</fullName>
    </submittedName>
</protein>
<accession>A0A9D1IFF3</accession>
<dbReference type="EMBL" id="DVMW01000002">
    <property type="protein sequence ID" value="HIU35062.1"/>
    <property type="molecule type" value="Genomic_DNA"/>
</dbReference>
<sequence length="170" mass="17912">MQNKNVKFLVRGAVIAAMYAALTYLAGVAGLAYGGVQFRFSEALTVLAAFTPAAIPGLTIGCFLGNLGSPYGMVDILCGTLATLLAALCAYAARRMRIKGLPLLSMFFPVLFNGLIVGAEVAAFLPEGFTLYGYLANALWVAIGELVVCYAGGIPLTLAIEKTGLKKFFR</sequence>
<evidence type="ECO:0000256" key="1">
    <source>
        <dbReference type="SAM" id="Phobius"/>
    </source>
</evidence>
<dbReference type="InterPro" id="IPR010387">
    <property type="entry name" value="QueT"/>
</dbReference>
<keyword evidence="1" id="KW-1133">Transmembrane helix</keyword>
<evidence type="ECO:0000313" key="3">
    <source>
        <dbReference type="Proteomes" id="UP000824071"/>
    </source>
</evidence>
<dbReference type="PANTHER" id="PTHR40044:SF1">
    <property type="entry name" value="INTEGRAL MEMBRANE PROTEIN"/>
    <property type="match status" value="1"/>
</dbReference>
<dbReference type="PANTHER" id="PTHR40044">
    <property type="entry name" value="INTEGRAL MEMBRANE PROTEIN-RELATED"/>
    <property type="match status" value="1"/>
</dbReference>
<organism evidence="2 3">
    <name type="scientific">Candidatus Fimenecus excrementigallinarum</name>
    <dbReference type="NCBI Taxonomy" id="2840816"/>
    <lineage>
        <taxon>Bacteria</taxon>
        <taxon>Bacillati</taxon>
        <taxon>Bacillota</taxon>
        <taxon>Clostridia</taxon>
        <taxon>Candidatus Fimenecus</taxon>
    </lineage>
</organism>
<dbReference type="Proteomes" id="UP000824071">
    <property type="component" value="Unassembled WGS sequence"/>
</dbReference>
<feature type="transmembrane region" description="Helical" evidence="1">
    <location>
        <begin position="12"/>
        <end position="36"/>
    </location>
</feature>
<reference evidence="2" key="1">
    <citation type="submission" date="2020-10" db="EMBL/GenBank/DDBJ databases">
        <authorList>
            <person name="Gilroy R."/>
        </authorList>
    </citation>
    <scope>NUCLEOTIDE SEQUENCE</scope>
    <source>
        <strain evidence="2">ChiGjej1B1-19959</strain>
    </source>
</reference>
<dbReference type="AlphaFoldDB" id="A0A9D1IFF3"/>
<reference evidence="2" key="2">
    <citation type="journal article" date="2021" name="PeerJ">
        <title>Extensive microbial diversity within the chicken gut microbiome revealed by metagenomics and culture.</title>
        <authorList>
            <person name="Gilroy R."/>
            <person name="Ravi A."/>
            <person name="Getino M."/>
            <person name="Pursley I."/>
            <person name="Horton D.L."/>
            <person name="Alikhan N.F."/>
            <person name="Baker D."/>
            <person name="Gharbi K."/>
            <person name="Hall N."/>
            <person name="Watson M."/>
            <person name="Adriaenssens E.M."/>
            <person name="Foster-Nyarko E."/>
            <person name="Jarju S."/>
            <person name="Secka A."/>
            <person name="Antonio M."/>
            <person name="Oren A."/>
            <person name="Chaudhuri R.R."/>
            <person name="La Ragione R."/>
            <person name="Hildebrand F."/>
            <person name="Pallen M.J."/>
        </authorList>
    </citation>
    <scope>NUCLEOTIDE SEQUENCE</scope>
    <source>
        <strain evidence="2">ChiGjej1B1-19959</strain>
    </source>
</reference>
<dbReference type="Pfam" id="PF06177">
    <property type="entry name" value="QueT"/>
    <property type="match status" value="1"/>
</dbReference>
<feature type="transmembrane region" description="Helical" evidence="1">
    <location>
        <begin position="138"/>
        <end position="160"/>
    </location>
</feature>
<comment type="caution">
    <text evidence="2">The sequence shown here is derived from an EMBL/GenBank/DDBJ whole genome shotgun (WGS) entry which is preliminary data.</text>
</comment>
<evidence type="ECO:0000313" key="2">
    <source>
        <dbReference type="EMBL" id="HIU35062.1"/>
    </source>
</evidence>